<dbReference type="PANTHER" id="PTHR34039">
    <property type="entry name" value="UPF0102 PROTEIN YRAN"/>
    <property type="match status" value="1"/>
</dbReference>
<reference evidence="3 4" key="1">
    <citation type="submission" date="2016-06" db="EMBL/GenBank/DDBJ databases">
        <title>Genome sequence of endosymbiont of Candidatus Endolucinida thiodiazotropha.</title>
        <authorList>
            <person name="Poehlein A."/>
            <person name="Koenig S."/>
            <person name="Heiden S.E."/>
            <person name="Thuermer A."/>
            <person name="Voget S."/>
            <person name="Daniel R."/>
            <person name="Markert S."/>
            <person name="Gros O."/>
            <person name="Schweder T."/>
        </authorList>
    </citation>
    <scope>NUCLEOTIDE SEQUENCE [LARGE SCALE GENOMIC DNA]</scope>
    <source>
        <strain evidence="3 4">COS</strain>
    </source>
</reference>
<dbReference type="HAMAP" id="MF_00048">
    <property type="entry name" value="UPF0102"/>
    <property type="match status" value="1"/>
</dbReference>
<dbReference type="AlphaFoldDB" id="A0A7Z1AGV2"/>
<dbReference type="InterPro" id="IPR011856">
    <property type="entry name" value="tRNA_endonuc-like_dom_sf"/>
</dbReference>
<dbReference type="GO" id="GO:0003676">
    <property type="term" value="F:nucleic acid binding"/>
    <property type="evidence" value="ECO:0007669"/>
    <property type="project" value="InterPro"/>
</dbReference>
<organism evidence="3 4">
    <name type="scientific">Candidatus Thiodiazotropha endolucinida</name>
    <dbReference type="NCBI Taxonomy" id="1655433"/>
    <lineage>
        <taxon>Bacteria</taxon>
        <taxon>Pseudomonadati</taxon>
        <taxon>Pseudomonadota</taxon>
        <taxon>Gammaproteobacteria</taxon>
        <taxon>Chromatiales</taxon>
        <taxon>Sedimenticolaceae</taxon>
        <taxon>Candidatus Thiodiazotropha</taxon>
    </lineage>
</organism>
<dbReference type="Proteomes" id="UP000094769">
    <property type="component" value="Unassembled WGS sequence"/>
</dbReference>
<name>A0A7Z1AGV2_9GAMM</name>
<dbReference type="PANTHER" id="PTHR34039:SF1">
    <property type="entry name" value="UPF0102 PROTEIN YRAN"/>
    <property type="match status" value="1"/>
</dbReference>
<evidence type="ECO:0000313" key="3">
    <source>
        <dbReference type="EMBL" id="ODJ89456.1"/>
    </source>
</evidence>
<dbReference type="NCBIfam" id="TIGR00252">
    <property type="entry name" value="YraN family protein"/>
    <property type="match status" value="1"/>
</dbReference>
<comment type="caution">
    <text evidence="3">The sequence shown here is derived from an EMBL/GenBank/DDBJ whole genome shotgun (WGS) entry which is preliminary data.</text>
</comment>
<dbReference type="InterPro" id="IPR003509">
    <property type="entry name" value="UPF0102_YraN-like"/>
</dbReference>
<dbReference type="EMBL" id="MARB01000001">
    <property type="protein sequence ID" value="ODJ89456.1"/>
    <property type="molecule type" value="Genomic_DNA"/>
</dbReference>
<sequence length="120" mass="13781">MIAKHLEYGQQAEQQALDFLQSRGLRLQERNFRCKTGEIDLVMRDAGTLVFVEVRFRQSNDFGRALETVTASKQRKLLATANRYIQMKRIDSACRFDIVALNGSGSTPMEWIKNAIQIAW</sequence>
<dbReference type="RefSeq" id="WP_069119841.1">
    <property type="nucleotide sequence ID" value="NZ_MARB01000001.1"/>
</dbReference>
<dbReference type="NCBIfam" id="NF009150">
    <property type="entry name" value="PRK12497.1-3"/>
    <property type="match status" value="1"/>
</dbReference>
<gene>
    <name evidence="3" type="ORF">CODIS_00140</name>
</gene>
<evidence type="ECO:0000256" key="2">
    <source>
        <dbReference type="HAMAP-Rule" id="MF_00048"/>
    </source>
</evidence>
<protein>
    <recommendedName>
        <fullName evidence="2">UPF0102 protein CODIS_00140</fullName>
    </recommendedName>
</protein>
<dbReference type="OrthoDB" id="9794876at2"/>
<accession>A0A7Z1AGV2</accession>
<dbReference type="SUPFAM" id="SSF52980">
    <property type="entry name" value="Restriction endonuclease-like"/>
    <property type="match status" value="1"/>
</dbReference>
<proteinExistence type="inferred from homology"/>
<evidence type="ECO:0000256" key="1">
    <source>
        <dbReference type="ARBA" id="ARBA00006738"/>
    </source>
</evidence>
<dbReference type="InterPro" id="IPR011335">
    <property type="entry name" value="Restrct_endonuc-II-like"/>
</dbReference>
<dbReference type="Gene3D" id="3.40.1350.10">
    <property type="match status" value="1"/>
</dbReference>
<evidence type="ECO:0000313" key="4">
    <source>
        <dbReference type="Proteomes" id="UP000094769"/>
    </source>
</evidence>
<dbReference type="CDD" id="cd20736">
    <property type="entry name" value="PoNe_Nuclease"/>
    <property type="match status" value="1"/>
</dbReference>
<dbReference type="Pfam" id="PF02021">
    <property type="entry name" value="UPF0102"/>
    <property type="match status" value="1"/>
</dbReference>
<keyword evidence="4" id="KW-1185">Reference proteome</keyword>
<comment type="similarity">
    <text evidence="1 2">Belongs to the UPF0102 family.</text>
</comment>